<dbReference type="PANTHER" id="PTHR46383:SF2">
    <property type="entry name" value="AMINOTRANSFERASE"/>
    <property type="match status" value="1"/>
</dbReference>
<keyword evidence="3 6" id="KW-0032">Aminotransferase</keyword>
<dbReference type="CDD" id="cd00609">
    <property type="entry name" value="AAT_like"/>
    <property type="match status" value="1"/>
</dbReference>
<evidence type="ECO:0000256" key="2">
    <source>
        <dbReference type="ARBA" id="ARBA00007441"/>
    </source>
</evidence>
<organism evidence="8 9">
    <name type="scientific">Limnobacter litoralis</name>
    <dbReference type="NCBI Taxonomy" id="481366"/>
    <lineage>
        <taxon>Bacteria</taxon>
        <taxon>Pseudomonadati</taxon>
        <taxon>Pseudomonadota</taxon>
        <taxon>Betaproteobacteria</taxon>
        <taxon>Burkholderiales</taxon>
        <taxon>Burkholderiaceae</taxon>
        <taxon>Limnobacter</taxon>
    </lineage>
</organism>
<dbReference type="InterPro" id="IPR015421">
    <property type="entry name" value="PyrdxlP-dep_Trfase_major"/>
</dbReference>
<comment type="caution">
    <text evidence="8">The sequence shown here is derived from an EMBL/GenBank/DDBJ whole genome shotgun (WGS) entry which is preliminary data.</text>
</comment>
<dbReference type="InterPro" id="IPR004839">
    <property type="entry name" value="Aminotransferase_I/II_large"/>
</dbReference>
<dbReference type="RefSeq" id="WP_284280756.1">
    <property type="nucleotide sequence ID" value="NZ_BSOJ01000012.1"/>
</dbReference>
<dbReference type="GO" id="GO:0008483">
    <property type="term" value="F:transaminase activity"/>
    <property type="evidence" value="ECO:0007669"/>
    <property type="project" value="UniProtKB-KW"/>
</dbReference>
<feature type="domain" description="Aminotransferase class I/classII large" evidence="7">
    <location>
        <begin position="30"/>
        <end position="380"/>
    </location>
</feature>
<dbReference type="PANTHER" id="PTHR46383">
    <property type="entry name" value="ASPARTATE AMINOTRANSFERASE"/>
    <property type="match status" value="1"/>
</dbReference>
<evidence type="ECO:0000259" key="7">
    <source>
        <dbReference type="Pfam" id="PF00155"/>
    </source>
</evidence>
<dbReference type="Gene3D" id="3.40.640.10">
    <property type="entry name" value="Type I PLP-dependent aspartate aminotransferase-like (Major domain)"/>
    <property type="match status" value="1"/>
</dbReference>
<evidence type="ECO:0000256" key="3">
    <source>
        <dbReference type="ARBA" id="ARBA00022576"/>
    </source>
</evidence>
<dbReference type="EC" id="2.6.1.-" evidence="6"/>
<dbReference type="Proteomes" id="UP001156664">
    <property type="component" value="Unassembled WGS sequence"/>
</dbReference>
<comment type="similarity">
    <text evidence="2 6">Belongs to the class-I pyridoxal-phosphate-dependent aminotransferase family.</text>
</comment>
<reference evidence="9" key="1">
    <citation type="journal article" date="2019" name="Int. J. Syst. Evol. Microbiol.">
        <title>The Global Catalogue of Microorganisms (GCM) 10K type strain sequencing project: providing services to taxonomists for standard genome sequencing and annotation.</title>
        <authorList>
            <consortium name="The Broad Institute Genomics Platform"/>
            <consortium name="The Broad Institute Genome Sequencing Center for Infectious Disease"/>
            <person name="Wu L."/>
            <person name="Ma J."/>
        </authorList>
    </citation>
    <scope>NUCLEOTIDE SEQUENCE [LARGE SCALE GENOMIC DNA]</scope>
    <source>
        <strain evidence="9">NBRC 105857</strain>
    </source>
</reference>
<protein>
    <recommendedName>
        <fullName evidence="6">Aminotransferase</fullName>
        <ecNumber evidence="6">2.6.1.-</ecNumber>
    </recommendedName>
</protein>
<keyword evidence="5" id="KW-0663">Pyridoxal phosphate</keyword>
<evidence type="ECO:0000256" key="4">
    <source>
        <dbReference type="ARBA" id="ARBA00022679"/>
    </source>
</evidence>
<evidence type="ECO:0000313" key="8">
    <source>
        <dbReference type="EMBL" id="GLR26251.1"/>
    </source>
</evidence>
<proteinExistence type="inferred from homology"/>
<dbReference type="InterPro" id="IPR015424">
    <property type="entry name" value="PyrdxlP-dep_Trfase"/>
</dbReference>
<evidence type="ECO:0000256" key="6">
    <source>
        <dbReference type="RuleBase" id="RU000481"/>
    </source>
</evidence>
<sequence length="389" mass="42634">MLSRLSQSIEPFHVMEIVKQADQLQQQGRDVIHLSIGEPDFPLPEPVAQALTQAIGAGKTRYTAALGLQELRETIAHFYDSRFGATVSPGQVVITSGASTGLMYACLALINPGDEVLLCDPGYPCNKTFVQTAGGVVRTIQVSEDNNFQPTLAEVQEAWTPKTQGILLASPSNPTGTRISSNVLNDIVDWVATQGGFIIMDEIYQLLCYGSQPRTLLSQSPSGQTRDHCVVINSFSKYFGMTGLRLGWMVVPEALLTPIEKLAQNLNICPSTPAQWAALACFKQETLDICEARRAAFGNRREFLLRELPNVGLHAGSNPDGAFYVYAHAPYGSSQYCSDLLQTQAVCTVPGKDFSQKEGEAMFRISYANSLERIEQALQRMGQFNCREI</sequence>
<evidence type="ECO:0000256" key="1">
    <source>
        <dbReference type="ARBA" id="ARBA00001933"/>
    </source>
</evidence>
<keyword evidence="9" id="KW-1185">Reference proteome</keyword>
<gene>
    <name evidence="8" type="primary">aspB</name>
    <name evidence="8" type="ORF">GCM10007875_13390</name>
</gene>
<keyword evidence="4 6" id="KW-0808">Transferase</keyword>
<dbReference type="Pfam" id="PF00155">
    <property type="entry name" value="Aminotran_1_2"/>
    <property type="match status" value="1"/>
</dbReference>
<accession>A0ABQ5YQS4</accession>
<name>A0ABQ5YQS4_9BURK</name>
<dbReference type="EMBL" id="BSOJ01000012">
    <property type="protein sequence ID" value="GLR26251.1"/>
    <property type="molecule type" value="Genomic_DNA"/>
</dbReference>
<evidence type="ECO:0000313" key="9">
    <source>
        <dbReference type="Proteomes" id="UP001156664"/>
    </source>
</evidence>
<dbReference type="SUPFAM" id="SSF53383">
    <property type="entry name" value="PLP-dependent transferases"/>
    <property type="match status" value="1"/>
</dbReference>
<dbReference type="InterPro" id="IPR050596">
    <property type="entry name" value="AspAT/PAT-like"/>
</dbReference>
<dbReference type="PROSITE" id="PS00105">
    <property type="entry name" value="AA_TRANSFER_CLASS_1"/>
    <property type="match status" value="1"/>
</dbReference>
<comment type="cofactor">
    <cofactor evidence="1 6">
        <name>pyridoxal 5'-phosphate</name>
        <dbReference type="ChEBI" id="CHEBI:597326"/>
    </cofactor>
</comment>
<evidence type="ECO:0000256" key="5">
    <source>
        <dbReference type="ARBA" id="ARBA00022898"/>
    </source>
</evidence>
<dbReference type="InterPro" id="IPR004838">
    <property type="entry name" value="NHTrfase_class1_PyrdxlP-BS"/>
</dbReference>